<comment type="caution">
    <text evidence="2">The sequence shown here is derived from an EMBL/GenBank/DDBJ whole genome shotgun (WGS) entry which is preliminary data.</text>
</comment>
<dbReference type="EMBL" id="JACHGY010000001">
    <property type="protein sequence ID" value="MBB6428469.1"/>
    <property type="molecule type" value="Genomic_DNA"/>
</dbReference>
<proteinExistence type="predicted"/>
<accession>A0A7X0H633</accession>
<dbReference type="AlphaFoldDB" id="A0A7X0H633"/>
<sequence>MGIAFGLFALIPCMLLVASIVGLIWIWVRVGLDRRDIKAKGDALAQCGACGYPTRGAVNLECSECGADLREVGIVTPSQRRRPLGPVGFILFWTLCYPVPALTLAVVMISIGPKHQDMVENVTLNPVQSGEYVSIDLNDHSAIGAWAYWFIPAGSAPSLDVLDISLQGQNNNYAWLEVDAVNMTYDPSYVSFTPPVPATSPSNPGQPATAVLDQSVLLAWMKSGGVDVTKPEVIAEADELLQIIQAQPTQGLTNLTPIQFSVANQFSYSSDMPKGWWIVTVLLALPVFWGLGIVLYFLVRRRPDHLPPPPTQDKLGPARFAPPTN</sequence>
<organism evidence="2 3">
    <name type="scientific">Algisphaera agarilytica</name>
    <dbReference type="NCBI Taxonomy" id="1385975"/>
    <lineage>
        <taxon>Bacteria</taxon>
        <taxon>Pseudomonadati</taxon>
        <taxon>Planctomycetota</taxon>
        <taxon>Phycisphaerae</taxon>
        <taxon>Phycisphaerales</taxon>
        <taxon>Phycisphaeraceae</taxon>
        <taxon>Algisphaera</taxon>
    </lineage>
</organism>
<keyword evidence="1" id="KW-0472">Membrane</keyword>
<keyword evidence="1" id="KW-0812">Transmembrane</keyword>
<evidence type="ECO:0000313" key="3">
    <source>
        <dbReference type="Proteomes" id="UP000541810"/>
    </source>
</evidence>
<protein>
    <submittedName>
        <fullName evidence="2">Uncharacterized protein</fullName>
    </submittedName>
</protein>
<name>A0A7X0H633_9BACT</name>
<dbReference type="RefSeq" id="WP_184675633.1">
    <property type="nucleotide sequence ID" value="NZ_JACHGY010000001.1"/>
</dbReference>
<evidence type="ECO:0000313" key="2">
    <source>
        <dbReference type="EMBL" id="MBB6428469.1"/>
    </source>
</evidence>
<feature type="transmembrane region" description="Helical" evidence="1">
    <location>
        <begin position="87"/>
        <end position="111"/>
    </location>
</feature>
<dbReference type="Proteomes" id="UP000541810">
    <property type="component" value="Unassembled WGS sequence"/>
</dbReference>
<keyword evidence="3" id="KW-1185">Reference proteome</keyword>
<gene>
    <name evidence="2" type="ORF">HNQ40_000275</name>
</gene>
<evidence type="ECO:0000256" key="1">
    <source>
        <dbReference type="SAM" id="Phobius"/>
    </source>
</evidence>
<reference evidence="2 3" key="1">
    <citation type="submission" date="2020-08" db="EMBL/GenBank/DDBJ databases">
        <title>Genomic Encyclopedia of Type Strains, Phase IV (KMG-IV): sequencing the most valuable type-strain genomes for metagenomic binning, comparative biology and taxonomic classification.</title>
        <authorList>
            <person name="Goeker M."/>
        </authorList>
    </citation>
    <scope>NUCLEOTIDE SEQUENCE [LARGE SCALE GENOMIC DNA]</scope>
    <source>
        <strain evidence="2 3">DSM 103725</strain>
    </source>
</reference>
<feature type="transmembrane region" description="Helical" evidence="1">
    <location>
        <begin position="276"/>
        <end position="299"/>
    </location>
</feature>
<feature type="transmembrane region" description="Helical" evidence="1">
    <location>
        <begin position="6"/>
        <end position="28"/>
    </location>
</feature>
<keyword evidence="1" id="KW-1133">Transmembrane helix</keyword>